<gene>
    <name evidence="7" type="ORF">JIN87_05165</name>
</gene>
<protein>
    <submittedName>
        <fullName evidence="7">Family 16 glycosylhydrolase</fullName>
    </submittedName>
</protein>
<dbReference type="PROSITE" id="PS51762">
    <property type="entry name" value="GH16_2"/>
    <property type="match status" value="1"/>
</dbReference>
<dbReference type="SUPFAM" id="SSF49899">
    <property type="entry name" value="Concanavalin A-like lectins/glucanases"/>
    <property type="match status" value="1"/>
</dbReference>
<feature type="chain" id="PRO_5036928769" evidence="5">
    <location>
        <begin position="21"/>
        <end position="391"/>
    </location>
</feature>
<proteinExistence type="inferred from homology"/>
<organism evidence="7 8">
    <name type="scientific">Pelagicoccus mobilis</name>
    <dbReference type="NCBI Taxonomy" id="415221"/>
    <lineage>
        <taxon>Bacteria</taxon>
        <taxon>Pseudomonadati</taxon>
        <taxon>Verrucomicrobiota</taxon>
        <taxon>Opitutia</taxon>
        <taxon>Puniceicoccales</taxon>
        <taxon>Pelagicoccaceae</taxon>
        <taxon>Pelagicoccus</taxon>
    </lineage>
</organism>
<feature type="signal peptide" evidence="5">
    <location>
        <begin position="1"/>
        <end position="20"/>
    </location>
</feature>
<comment type="caution">
    <text evidence="7">The sequence shown here is derived from an EMBL/GenBank/DDBJ whole genome shotgun (WGS) entry which is preliminary data.</text>
</comment>
<keyword evidence="2 5" id="KW-0732">Signal</keyword>
<name>A0A934VNI3_9BACT</name>
<evidence type="ECO:0000256" key="5">
    <source>
        <dbReference type="SAM" id="SignalP"/>
    </source>
</evidence>
<evidence type="ECO:0000256" key="2">
    <source>
        <dbReference type="ARBA" id="ARBA00022729"/>
    </source>
</evidence>
<dbReference type="InterPro" id="IPR000757">
    <property type="entry name" value="Beta-glucanase-like"/>
</dbReference>
<reference evidence="7" key="1">
    <citation type="submission" date="2021-01" db="EMBL/GenBank/DDBJ databases">
        <title>Modified the classification status of verrucomicrobia.</title>
        <authorList>
            <person name="Feng X."/>
        </authorList>
    </citation>
    <scope>NUCLEOTIDE SEQUENCE</scope>
    <source>
        <strain evidence="7">KCTC 13126</strain>
    </source>
</reference>
<evidence type="ECO:0000256" key="1">
    <source>
        <dbReference type="ARBA" id="ARBA00006865"/>
    </source>
</evidence>
<evidence type="ECO:0000313" key="7">
    <source>
        <dbReference type="EMBL" id="MBK1876247.1"/>
    </source>
</evidence>
<sequence length="391" mass="44188">MKRLPIYTLAAALCAGTLMAIPPQPPEGYRWVINEQFSDNFDGDKLDSSKWMDHYNGGWKGRAPAWFNPDAVSVEGGLLRIRSGTLDKPKGRKGEFTMYGGAVSSKTRGAHFGYYECRAKASRIGMSTTFWLSNQKEPFTEKGDCKTDTYSQELDIQEAVGGNAAFPKFESSMNSNTHFRYVKCGAKKEEFISEGLSVELDSPVYADYHVYGAWWKNENEAAFYANDKHTETVAFRTDVSDRPFDRPMQINMVVETYDWQPPPTAEELENAEINTALYDWVRSYELVPIGEEAKMTPEFKVFEETVEFSTEAEIDRLSIAYSYKANEDCFLDLTLEAVDGDVLRHRKISAYQGFGHDTYLEMIKPELVESITIKLISKSSGRVLATANTDS</sequence>
<dbReference type="Gene3D" id="2.60.120.200">
    <property type="match status" value="1"/>
</dbReference>
<evidence type="ECO:0000313" key="8">
    <source>
        <dbReference type="Proteomes" id="UP000617628"/>
    </source>
</evidence>
<dbReference type="InterPro" id="IPR016287">
    <property type="entry name" value="Beta_agarase"/>
</dbReference>
<dbReference type="Proteomes" id="UP000617628">
    <property type="component" value="Unassembled WGS sequence"/>
</dbReference>
<keyword evidence="3" id="KW-0378">Hydrolase</keyword>
<dbReference type="RefSeq" id="WP_200354462.1">
    <property type="nucleotide sequence ID" value="NZ_JAENIL010000007.1"/>
</dbReference>
<evidence type="ECO:0000256" key="3">
    <source>
        <dbReference type="ARBA" id="ARBA00022801"/>
    </source>
</evidence>
<dbReference type="AlphaFoldDB" id="A0A934VNI3"/>
<dbReference type="GO" id="GO:0005975">
    <property type="term" value="P:carbohydrate metabolic process"/>
    <property type="evidence" value="ECO:0007669"/>
    <property type="project" value="InterPro"/>
</dbReference>
<dbReference type="EMBL" id="JAENIL010000007">
    <property type="protein sequence ID" value="MBK1876247.1"/>
    <property type="molecule type" value="Genomic_DNA"/>
</dbReference>
<keyword evidence="8" id="KW-1185">Reference proteome</keyword>
<dbReference type="CDD" id="cd02178">
    <property type="entry name" value="GH16_beta_agarase"/>
    <property type="match status" value="1"/>
</dbReference>
<evidence type="ECO:0000256" key="4">
    <source>
        <dbReference type="ARBA" id="ARBA00023295"/>
    </source>
</evidence>
<dbReference type="InterPro" id="IPR013320">
    <property type="entry name" value="ConA-like_dom_sf"/>
</dbReference>
<dbReference type="GO" id="GO:0033916">
    <property type="term" value="F:beta-agarase activity"/>
    <property type="evidence" value="ECO:0007669"/>
    <property type="project" value="InterPro"/>
</dbReference>
<feature type="domain" description="GH16" evidence="6">
    <location>
        <begin position="17"/>
        <end position="289"/>
    </location>
</feature>
<comment type="similarity">
    <text evidence="1">Belongs to the glycosyl hydrolase 16 family.</text>
</comment>
<accession>A0A934VNI3</accession>
<evidence type="ECO:0000259" key="6">
    <source>
        <dbReference type="PROSITE" id="PS51762"/>
    </source>
</evidence>
<keyword evidence="4" id="KW-0326">Glycosidase</keyword>